<dbReference type="CDD" id="cd04925">
    <property type="entry name" value="ACT_ACR_2"/>
    <property type="match status" value="1"/>
</dbReference>
<feature type="domain" description="ACT" evidence="4">
    <location>
        <begin position="350"/>
        <end position="428"/>
    </location>
</feature>
<dbReference type="CDD" id="cd04897">
    <property type="entry name" value="ACT_ACR_3"/>
    <property type="match status" value="1"/>
</dbReference>
<comment type="function">
    <text evidence="2">Binds amino acids.</text>
</comment>
<keyword evidence="1 2" id="KW-0677">Repeat</keyword>
<name>A0ABD2XRS9_9GENT</name>
<feature type="domain" description="ACT" evidence="4">
    <location>
        <begin position="688"/>
        <end position="767"/>
    </location>
</feature>
<dbReference type="InterPro" id="IPR045865">
    <property type="entry name" value="ACT-like_dom_sf"/>
</dbReference>
<dbReference type="SUPFAM" id="SSF55021">
    <property type="entry name" value="ACT-like"/>
    <property type="match status" value="3"/>
</dbReference>
<evidence type="ECO:0000256" key="1">
    <source>
        <dbReference type="ARBA" id="ARBA00022737"/>
    </source>
</evidence>
<keyword evidence="3" id="KW-0175">Coiled coil</keyword>
<dbReference type="Proteomes" id="UP001630127">
    <property type="component" value="Unassembled WGS sequence"/>
</dbReference>
<accession>A0ABD2XRS9</accession>
<gene>
    <name evidence="5" type="ORF">ACH5RR_040070</name>
</gene>
<evidence type="ECO:0000259" key="4">
    <source>
        <dbReference type="PROSITE" id="PS51671"/>
    </source>
</evidence>
<dbReference type="PANTHER" id="PTHR31096">
    <property type="entry name" value="ACT DOMAIN-CONTAINING PROTEIN ACR4-RELATED"/>
    <property type="match status" value="1"/>
</dbReference>
<proteinExistence type="predicted"/>
<dbReference type="InterPro" id="IPR002912">
    <property type="entry name" value="ACT_dom"/>
</dbReference>
<evidence type="ECO:0000256" key="2">
    <source>
        <dbReference type="RuleBase" id="RU369043"/>
    </source>
</evidence>
<dbReference type="CDD" id="cd04926">
    <property type="entry name" value="ACT_ACR_4"/>
    <property type="match status" value="1"/>
</dbReference>
<dbReference type="AlphaFoldDB" id="A0ABD2XRS9"/>
<evidence type="ECO:0000313" key="5">
    <source>
        <dbReference type="EMBL" id="KAL3497338.1"/>
    </source>
</evidence>
<feature type="domain" description="ACT" evidence="4">
    <location>
        <begin position="446"/>
        <end position="525"/>
    </location>
</feature>
<comment type="caution">
    <text evidence="5">The sequence shown here is derived from an EMBL/GenBank/DDBJ whole genome shotgun (WGS) entry which is preliminary data.</text>
</comment>
<sequence length="799" mass="90341">MLYTIVFKWYSDESYKLRMLKRLVDRATNTTESSREIDLDLEILVILVCERQEIVRPVLMLEVAKLANVDWAALWHQFCTDEDELLRLREERKSELASMAKEKALLFQKLSESKVANNRLKRVMKEKNALAERLRNAEATRKRFDEELKRCATENVTREKVRQSLGRRELLAKLKGRSVIMKSKLLDVKLLLMGWNLNCRPMRIFNLGSSGPNYMINRVLDITLMINTIFCFCNNTSIISRLRCRKKCHVMPLYMRKGSPAGSPLVSPHPLPQNHGLYPADPPPVAVELPPFIIPSGVAIHNNGHMNDCGMNTTIHWPYYDPDFDSLSERVHGPVCRVTIDNESLDDCTVIKIDSVNKKGLLLEVVQVLTDMNLTILKGYISSDAGWFMDVFHVEDDSGNKVTDQNVINYIQKAIGASREATVKAKAGNTKLLDSTTQSRNEPTALIEMTGKDRPGLFSEISAALADLHINVVEAHAWSHNARLACVAYISEQSTATPIDDHRLAAIEDHLTTVLRATTLRSSGDDCTNQQEVKHAAGLPDGEGTMTDVERRLHQLMLSVRDFDRPSGQSGLWWMPNIRQVGLNGHEEEDEKKKDSDVSIESCDEKGYSIVTVSCKDRRRLMFDTVCTLTDMQYVIFHASVDSHEGYAFQEYFIRHIDGCALNTEGEKERVIKCLEAAIERRVCEGVRLELCATNRVGLLSDITRVLRENGLAVVRADIATQGEKAVNAFYVRDISGNNVDMEFIESMKREMGVIDLAVKNETTIIRPNSSGNVRPRFSIGDILKSQIERLSQNFIAIR</sequence>
<dbReference type="CDD" id="cd04895">
    <property type="entry name" value="ACT_ACR_1"/>
    <property type="match status" value="1"/>
</dbReference>
<dbReference type="Gene3D" id="3.30.70.260">
    <property type="match status" value="1"/>
</dbReference>
<organism evidence="5 6">
    <name type="scientific">Cinchona calisaya</name>
    <dbReference type="NCBI Taxonomy" id="153742"/>
    <lineage>
        <taxon>Eukaryota</taxon>
        <taxon>Viridiplantae</taxon>
        <taxon>Streptophyta</taxon>
        <taxon>Embryophyta</taxon>
        <taxon>Tracheophyta</taxon>
        <taxon>Spermatophyta</taxon>
        <taxon>Magnoliopsida</taxon>
        <taxon>eudicotyledons</taxon>
        <taxon>Gunneridae</taxon>
        <taxon>Pentapetalae</taxon>
        <taxon>asterids</taxon>
        <taxon>lamiids</taxon>
        <taxon>Gentianales</taxon>
        <taxon>Rubiaceae</taxon>
        <taxon>Cinchonoideae</taxon>
        <taxon>Cinchoneae</taxon>
        <taxon>Cinchona</taxon>
    </lineage>
</organism>
<protein>
    <recommendedName>
        <fullName evidence="2">ACT domain-containing protein ACR</fullName>
    </recommendedName>
    <alternativeName>
        <fullName evidence="2">Protein ACT DOMAIN REPEATS</fullName>
    </alternativeName>
</protein>
<dbReference type="Pfam" id="PF01842">
    <property type="entry name" value="ACT"/>
    <property type="match status" value="1"/>
</dbReference>
<dbReference type="GO" id="GO:0016597">
    <property type="term" value="F:amino acid binding"/>
    <property type="evidence" value="ECO:0007669"/>
    <property type="project" value="UniProtKB-UniRule"/>
</dbReference>
<dbReference type="PROSITE" id="PS51671">
    <property type="entry name" value="ACT"/>
    <property type="match status" value="3"/>
</dbReference>
<dbReference type="EMBL" id="JBJUIK010000017">
    <property type="protein sequence ID" value="KAL3497338.1"/>
    <property type="molecule type" value="Genomic_DNA"/>
</dbReference>
<dbReference type="PANTHER" id="PTHR31096:SF50">
    <property type="entry name" value="ACT DOMAIN-CONTAINING PROTEIN ACR2"/>
    <property type="match status" value="1"/>
</dbReference>
<evidence type="ECO:0000256" key="3">
    <source>
        <dbReference type="SAM" id="Coils"/>
    </source>
</evidence>
<feature type="coiled-coil region" evidence="3">
    <location>
        <begin position="113"/>
        <end position="154"/>
    </location>
</feature>
<keyword evidence="6" id="KW-1185">Reference proteome</keyword>
<reference evidence="5 6" key="1">
    <citation type="submission" date="2024-11" db="EMBL/GenBank/DDBJ databases">
        <title>A near-complete genome assembly of Cinchona calisaya.</title>
        <authorList>
            <person name="Lian D.C."/>
            <person name="Zhao X.W."/>
            <person name="Wei L."/>
        </authorList>
    </citation>
    <scope>NUCLEOTIDE SEQUENCE [LARGE SCALE GENOMIC DNA]</scope>
    <source>
        <tissue evidence="5">Nenye</tissue>
    </source>
</reference>
<dbReference type="Pfam" id="PF24931">
    <property type="entry name" value="ACT_ACR9_3rd"/>
    <property type="match status" value="1"/>
</dbReference>
<evidence type="ECO:0000313" key="6">
    <source>
        <dbReference type="Proteomes" id="UP001630127"/>
    </source>
</evidence>
<dbReference type="InterPro" id="IPR040217">
    <property type="entry name" value="ACR1-12"/>
</dbReference>